<dbReference type="AlphaFoldDB" id="A0A382SCK7"/>
<dbReference type="Gene3D" id="3.90.25.10">
    <property type="entry name" value="UDP-galactose 4-epimerase, domain 1"/>
    <property type="match status" value="1"/>
</dbReference>
<dbReference type="PANTHER" id="PTHR43238:SF1">
    <property type="entry name" value="GDP-L-FUCOSE SYNTHASE"/>
    <property type="match status" value="1"/>
</dbReference>
<name>A0A382SCK7_9ZZZZ</name>
<proteinExistence type="predicted"/>
<dbReference type="GO" id="GO:0050577">
    <property type="term" value="F:GDP-L-fucose synthase activity"/>
    <property type="evidence" value="ECO:0007669"/>
    <property type="project" value="TreeGrafter"/>
</dbReference>
<feature type="non-terminal residue" evidence="2">
    <location>
        <position position="287"/>
    </location>
</feature>
<organism evidence="2">
    <name type="scientific">marine metagenome</name>
    <dbReference type="NCBI Taxonomy" id="408172"/>
    <lineage>
        <taxon>unclassified sequences</taxon>
        <taxon>metagenomes</taxon>
        <taxon>ecological metagenomes</taxon>
    </lineage>
</organism>
<dbReference type="EMBL" id="UINC01127496">
    <property type="protein sequence ID" value="SVD06651.1"/>
    <property type="molecule type" value="Genomic_DNA"/>
</dbReference>
<dbReference type="SUPFAM" id="SSF51735">
    <property type="entry name" value="NAD(P)-binding Rossmann-fold domains"/>
    <property type="match status" value="1"/>
</dbReference>
<sequence>MNFYKDKNVLVTGGNGFIGSFVVERLLKDGANVSIASRTQKNFLTHVQNDVKFVKCDLLNKNDALNACKDQDFVFHLASRVAGIGYNIEHSGTMMTENSIMSLNMLDAARKSSVERYQYISSTCVYPREASIPTPEGEGMLGDPEPSNLGYGWAKRVGELQAKMHAKEFGMKVSIIRPMNAYGPRDDFDPETSHVIPALIRKIMNAKTEVSIWGSGNQTRAFVYVDDVARGMLMTLEKLTIPDPINIGTNEEIKIKDLVSTIVDITERDDLQIKYDITKPEGQLRKT</sequence>
<gene>
    <name evidence="2" type="ORF">METZ01_LOCUS359505</name>
</gene>
<evidence type="ECO:0000259" key="1">
    <source>
        <dbReference type="Pfam" id="PF01370"/>
    </source>
</evidence>
<dbReference type="PANTHER" id="PTHR43238">
    <property type="entry name" value="GDP-L-FUCOSE SYNTHASE"/>
    <property type="match status" value="1"/>
</dbReference>
<accession>A0A382SCK7</accession>
<dbReference type="InterPro" id="IPR001509">
    <property type="entry name" value="Epimerase_deHydtase"/>
</dbReference>
<dbReference type="Gene3D" id="3.40.50.720">
    <property type="entry name" value="NAD(P)-binding Rossmann-like Domain"/>
    <property type="match status" value="1"/>
</dbReference>
<evidence type="ECO:0000313" key="2">
    <source>
        <dbReference type="EMBL" id="SVD06651.1"/>
    </source>
</evidence>
<dbReference type="Pfam" id="PF01370">
    <property type="entry name" value="Epimerase"/>
    <property type="match status" value="1"/>
</dbReference>
<protein>
    <recommendedName>
        <fullName evidence="1">NAD-dependent epimerase/dehydratase domain-containing protein</fullName>
    </recommendedName>
</protein>
<dbReference type="InterPro" id="IPR036291">
    <property type="entry name" value="NAD(P)-bd_dom_sf"/>
</dbReference>
<reference evidence="2" key="1">
    <citation type="submission" date="2018-05" db="EMBL/GenBank/DDBJ databases">
        <authorList>
            <person name="Lanie J.A."/>
            <person name="Ng W.-L."/>
            <person name="Kazmierczak K.M."/>
            <person name="Andrzejewski T.M."/>
            <person name="Davidsen T.M."/>
            <person name="Wayne K.J."/>
            <person name="Tettelin H."/>
            <person name="Glass J.I."/>
            <person name="Rusch D."/>
            <person name="Podicherti R."/>
            <person name="Tsui H.-C.T."/>
            <person name="Winkler M.E."/>
        </authorList>
    </citation>
    <scope>NUCLEOTIDE SEQUENCE</scope>
</reference>
<feature type="domain" description="NAD-dependent epimerase/dehydratase" evidence="1">
    <location>
        <begin position="9"/>
        <end position="248"/>
    </location>
</feature>